<protein>
    <submittedName>
        <fullName evidence="2">Alcohol dehydrogenase, iron-containing domain protein</fullName>
    </submittedName>
</protein>
<feature type="compositionally biased region" description="Basic residues" evidence="1">
    <location>
        <begin position="1"/>
        <end position="11"/>
    </location>
</feature>
<evidence type="ECO:0000313" key="2">
    <source>
        <dbReference type="EMBL" id="MDW9257062.1"/>
    </source>
</evidence>
<feature type="region of interest" description="Disordered" evidence="1">
    <location>
        <begin position="1"/>
        <end position="123"/>
    </location>
</feature>
<organism evidence="2 3">
    <name type="scientific">Burkholderia thailandensis</name>
    <dbReference type="NCBI Taxonomy" id="57975"/>
    <lineage>
        <taxon>Bacteria</taxon>
        <taxon>Pseudomonadati</taxon>
        <taxon>Pseudomonadota</taxon>
        <taxon>Betaproteobacteria</taxon>
        <taxon>Burkholderiales</taxon>
        <taxon>Burkholderiaceae</taxon>
        <taxon>Burkholderia</taxon>
        <taxon>pseudomallei group</taxon>
    </lineage>
</organism>
<accession>A0AAW9D5L2</accession>
<sequence length="123" mass="14412">MRRRRGPRCAVRRPIPPVLAPAGQARRIPAPARRRRERPRATDRRMAAHGEDCDGHHGPRLRGRSPPVRGPPRRRDRREHGAVQVQRVVAHDAAQERHEHHGCRTGRSPAWCRTRRRRTRWSR</sequence>
<feature type="compositionally biased region" description="Basic and acidic residues" evidence="1">
    <location>
        <begin position="89"/>
        <end position="99"/>
    </location>
</feature>
<feature type="compositionally biased region" description="Low complexity" evidence="1">
    <location>
        <begin position="20"/>
        <end position="31"/>
    </location>
</feature>
<comment type="caution">
    <text evidence="2">The sequence shown here is derived from an EMBL/GenBank/DDBJ whole genome shotgun (WGS) entry which is preliminary data.</text>
</comment>
<gene>
    <name evidence="2" type="ORF">C7S16_0737</name>
</gene>
<reference evidence="2" key="1">
    <citation type="submission" date="2018-08" db="EMBL/GenBank/DDBJ databases">
        <title>Identification of Burkholderia cepacia strains that express a Burkholderia pseudomallei-like capsular polysaccharide.</title>
        <authorList>
            <person name="Burtnick M.N."/>
            <person name="Vongsouvath M."/>
            <person name="Newton P."/>
            <person name="Wuthiekanun V."/>
            <person name="Limmathurotsakul D."/>
            <person name="Brett P.J."/>
            <person name="Chantratita N."/>
            <person name="Dance D.A."/>
        </authorList>
    </citation>
    <scope>NUCLEOTIDE SEQUENCE</scope>
    <source>
        <strain evidence="2">SBXCC001</strain>
    </source>
</reference>
<feature type="compositionally biased region" description="Basic and acidic residues" evidence="1">
    <location>
        <begin position="39"/>
        <end position="57"/>
    </location>
</feature>
<evidence type="ECO:0000313" key="3">
    <source>
        <dbReference type="Proteomes" id="UP001272137"/>
    </source>
</evidence>
<dbReference type="EMBL" id="QXCT01000002">
    <property type="protein sequence ID" value="MDW9257062.1"/>
    <property type="molecule type" value="Genomic_DNA"/>
</dbReference>
<dbReference type="Proteomes" id="UP001272137">
    <property type="component" value="Unassembled WGS sequence"/>
</dbReference>
<evidence type="ECO:0000256" key="1">
    <source>
        <dbReference type="SAM" id="MobiDB-lite"/>
    </source>
</evidence>
<feature type="compositionally biased region" description="Basic residues" evidence="1">
    <location>
        <begin position="113"/>
        <end position="123"/>
    </location>
</feature>
<dbReference type="AlphaFoldDB" id="A0AAW9D5L2"/>
<name>A0AAW9D5L2_BURTH</name>
<proteinExistence type="predicted"/>